<name>A0A1I6FVN9_9EURY</name>
<dbReference type="OrthoDB" id="282823at2157"/>
<dbReference type="EMBL" id="FOYT01000001">
    <property type="protein sequence ID" value="SFR33877.1"/>
    <property type="molecule type" value="Genomic_DNA"/>
</dbReference>
<keyword evidence="1" id="KW-0472">Membrane</keyword>
<dbReference type="RefSeq" id="WP_089803772.1">
    <property type="nucleotide sequence ID" value="NZ_FOYT01000001.1"/>
</dbReference>
<keyword evidence="3" id="KW-1185">Reference proteome</keyword>
<sequence>MSAVGVLALLSGFACFYYGARALELRRAVARVNRPDDPAENVTGVDDAPMAWLLPPEERPEMPADPAEDVSVERGVALLALGAVVCLFGLLSF</sequence>
<keyword evidence="1" id="KW-1133">Transmembrane helix</keyword>
<reference evidence="3" key="1">
    <citation type="submission" date="2016-10" db="EMBL/GenBank/DDBJ databases">
        <authorList>
            <person name="Varghese N."/>
            <person name="Submissions S."/>
        </authorList>
    </citation>
    <scope>NUCLEOTIDE SEQUENCE [LARGE SCALE GENOMIC DNA]</scope>
    <source>
        <strain evidence="3">CGMCC 1.7736</strain>
    </source>
</reference>
<evidence type="ECO:0000313" key="2">
    <source>
        <dbReference type="EMBL" id="SFR33877.1"/>
    </source>
</evidence>
<organism evidence="2 3">
    <name type="scientific">Halogeometricum rufum</name>
    <dbReference type="NCBI Taxonomy" id="553469"/>
    <lineage>
        <taxon>Archaea</taxon>
        <taxon>Methanobacteriati</taxon>
        <taxon>Methanobacteriota</taxon>
        <taxon>Stenosarchaea group</taxon>
        <taxon>Halobacteria</taxon>
        <taxon>Halobacteriales</taxon>
        <taxon>Haloferacaceae</taxon>
        <taxon>Halogeometricum</taxon>
    </lineage>
</organism>
<evidence type="ECO:0000313" key="3">
    <source>
        <dbReference type="Proteomes" id="UP000198531"/>
    </source>
</evidence>
<gene>
    <name evidence="2" type="ORF">SAMN04487947_0074</name>
</gene>
<accession>A0A1I6FVN9</accession>
<dbReference type="Proteomes" id="UP000198531">
    <property type="component" value="Unassembled WGS sequence"/>
</dbReference>
<protein>
    <submittedName>
        <fullName evidence="2">Uncharacterized protein</fullName>
    </submittedName>
</protein>
<keyword evidence="1" id="KW-0812">Transmembrane</keyword>
<dbReference type="STRING" id="553469.SAMN04487947_0074"/>
<evidence type="ECO:0000256" key="1">
    <source>
        <dbReference type="SAM" id="Phobius"/>
    </source>
</evidence>
<feature type="transmembrane region" description="Helical" evidence="1">
    <location>
        <begin position="75"/>
        <end position="92"/>
    </location>
</feature>
<dbReference type="AlphaFoldDB" id="A0A1I6FVN9"/>
<proteinExistence type="predicted"/>